<proteinExistence type="predicted"/>
<gene>
    <name evidence="2" type="ORF">OEG85_03320</name>
</gene>
<sequence>MSLLKIDLYGDTVCPWCIIGEHRLDKVLEERFPGLDVDIEHHPVLLMPDCPPEGVRIADLLKSRHGVTDPSAAWARPHAEARASGLDLDLGRQPFAYPTLDAHTLIRHARARGTQHALANAISKAYFVDVLNISDSQVLADVAAPHGFDRDEVIALLADQQERTETQRRAARSTEAGVRSVPHFVFGGRIAINGGRSEGELADAIASAQNSESAASR</sequence>
<dbReference type="SUPFAM" id="SSF52833">
    <property type="entry name" value="Thioredoxin-like"/>
    <property type="match status" value="1"/>
</dbReference>
<evidence type="ECO:0000259" key="1">
    <source>
        <dbReference type="Pfam" id="PF01323"/>
    </source>
</evidence>
<organism evidence="2 3">
    <name type="scientific">Xanthomonas hortorum</name>
    <dbReference type="NCBI Taxonomy" id="56454"/>
    <lineage>
        <taxon>Bacteria</taxon>
        <taxon>Pseudomonadati</taxon>
        <taxon>Pseudomonadota</taxon>
        <taxon>Gammaproteobacteria</taxon>
        <taxon>Lysobacterales</taxon>
        <taxon>Lysobacteraceae</taxon>
        <taxon>Xanthomonas</taxon>
    </lineage>
</organism>
<dbReference type="PANTHER" id="PTHR13887">
    <property type="entry name" value="GLUTATHIONE S-TRANSFERASE KAPPA"/>
    <property type="match status" value="1"/>
</dbReference>
<protein>
    <submittedName>
        <fullName evidence="2">DsbA family oxidoreductase</fullName>
    </submittedName>
</protein>
<reference evidence="2" key="1">
    <citation type="submission" date="2022-10" db="EMBL/GenBank/DDBJ databases">
        <title>Complete genome sequence resource for Xanthomonas hortorum isolated from Greek Oregano.</title>
        <authorList>
            <person name="Gonzalez-Tobon J."/>
            <person name="Helmann T.C."/>
            <person name="Daughtrey M."/>
            <person name="Stodghill P.V."/>
            <person name="Filiatrault M.J."/>
        </authorList>
    </citation>
    <scope>NUCLEOTIDE SEQUENCE</scope>
    <source>
        <strain evidence="2">Oregano 108</strain>
    </source>
</reference>
<evidence type="ECO:0000313" key="3">
    <source>
        <dbReference type="Proteomes" id="UP001164737"/>
    </source>
</evidence>
<name>A0AA47ETF4_9XANT</name>
<dbReference type="CDD" id="cd03024">
    <property type="entry name" value="DsbA_FrnE"/>
    <property type="match status" value="1"/>
</dbReference>
<dbReference type="Pfam" id="PF01323">
    <property type="entry name" value="DSBA"/>
    <property type="match status" value="1"/>
</dbReference>
<dbReference type="PANTHER" id="PTHR13887:SF41">
    <property type="entry name" value="THIOREDOXIN SUPERFAMILY PROTEIN"/>
    <property type="match status" value="1"/>
</dbReference>
<dbReference type="RefSeq" id="WP_268214030.1">
    <property type="nucleotide sequence ID" value="NZ_CP107241.1"/>
</dbReference>
<dbReference type="EMBL" id="CP107241">
    <property type="protein sequence ID" value="WAH65035.1"/>
    <property type="molecule type" value="Genomic_DNA"/>
</dbReference>
<dbReference type="Proteomes" id="UP001164737">
    <property type="component" value="Chromosome"/>
</dbReference>
<evidence type="ECO:0000313" key="2">
    <source>
        <dbReference type="EMBL" id="WAH65035.1"/>
    </source>
</evidence>
<dbReference type="GO" id="GO:0016491">
    <property type="term" value="F:oxidoreductase activity"/>
    <property type="evidence" value="ECO:0007669"/>
    <property type="project" value="InterPro"/>
</dbReference>
<feature type="domain" description="DSBA-like thioredoxin" evidence="1">
    <location>
        <begin position="6"/>
        <end position="206"/>
    </location>
</feature>
<dbReference type="Gene3D" id="3.40.30.10">
    <property type="entry name" value="Glutaredoxin"/>
    <property type="match status" value="1"/>
</dbReference>
<dbReference type="InterPro" id="IPR036249">
    <property type="entry name" value="Thioredoxin-like_sf"/>
</dbReference>
<accession>A0AA47ETF4</accession>
<dbReference type="InterPro" id="IPR001853">
    <property type="entry name" value="DSBA-like_thioredoxin_dom"/>
</dbReference>
<dbReference type="AlphaFoldDB" id="A0AA47ETF4"/>